<dbReference type="EMBL" id="JAHLFN010000026">
    <property type="protein sequence ID" value="MBU3842005.1"/>
    <property type="molecule type" value="Genomic_DNA"/>
</dbReference>
<protein>
    <submittedName>
        <fullName evidence="2">Uncharacterized protein</fullName>
    </submittedName>
</protein>
<evidence type="ECO:0000313" key="3">
    <source>
        <dbReference type="Proteomes" id="UP000724657"/>
    </source>
</evidence>
<keyword evidence="1" id="KW-1133">Transmembrane helix</keyword>
<proteinExistence type="predicted"/>
<accession>A0A9E2NWV5</accession>
<keyword evidence="1" id="KW-0472">Membrane</keyword>
<reference evidence="2" key="2">
    <citation type="submission" date="2021-04" db="EMBL/GenBank/DDBJ databases">
        <authorList>
            <person name="Gilroy R."/>
        </authorList>
    </citation>
    <scope>NUCLEOTIDE SEQUENCE</scope>
    <source>
        <strain evidence="2">A6-441</strain>
    </source>
</reference>
<organism evidence="2 3">
    <name type="scientific">Candidatus Fusobacterium pullicola</name>
    <dbReference type="NCBI Taxonomy" id="2838601"/>
    <lineage>
        <taxon>Bacteria</taxon>
        <taxon>Fusobacteriati</taxon>
        <taxon>Fusobacteriota</taxon>
        <taxon>Fusobacteriia</taxon>
        <taxon>Fusobacteriales</taxon>
        <taxon>Fusobacteriaceae</taxon>
        <taxon>Fusobacterium</taxon>
    </lineage>
</organism>
<name>A0A9E2NWV5_9FUSO</name>
<gene>
    <name evidence="2" type="ORF">IAA47_03315</name>
</gene>
<reference evidence="2" key="1">
    <citation type="journal article" date="2021" name="PeerJ">
        <title>Extensive microbial diversity within the chicken gut microbiome revealed by metagenomics and culture.</title>
        <authorList>
            <person name="Gilroy R."/>
            <person name="Ravi A."/>
            <person name="Getino M."/>
            <person name="Pursley I."/>
            <person name="Horton D.L."/>
            <person name="Alikhan N.F."/>
            <person name="Baker D."/>
            <person name="Gharbi K."/>
            <person name="Hall N."/>
            <person name="Watson M."/>
            <person name="Adriaenssens E.M."/>
            <person name="Foster-Nyarko E."/>
            <person name="Jarju S."/>
            <person name="Secka A."/>
            <person name="Antonio M."/>
            <person name="Oren A."/>
            <person name="Chaudhuri R.R."/>
            <person name="La Ragione R."/>
            <person name="Hildebrand F."/>
            <person name="Pallen M.J."/>
        </authorList>
    </citation>
    <scope>NUCLEOTIDE SEQUENCE</scope>
    <source>
        <strain evidence="2">A6-441</strain>
    </source>
</reference>
<evidence type="ECO:0000313" key="2">
    <source>
        <dbReference type="EMBL" id="MBU3842005.1"/>
    </source>
</evidence>
<dbReference type="AlphaFoldDB" id="A0A9E2NWV5"/>
<dbReference type="Proteomes" id="UP000724657">
    <property type="component" value="Unassembled WGS sequence"/>
</dbReference>
<keyword evidence="1" id="KW-0812">Transmembrane</keyword>
<feature type="transmembrane region" description="Helical" evidence="1">
    <location>
        <begin position="133"/>
        <end position="149"/>
    </location>
</feature>
<feature type="transmembrane region" description="Helical" evidence="1">
    <location>
        <begin position="22"/>
        <end position="40"/>
    </location>
</feature>
<evidence type="ECO:0000256" key="1">
    <source>
        <dbReference type="SAM" id="Phobius"/>
    </source>
</evidence>
<feature type="transmembrane region" description="Helical" evidence="1">
    <location>
        <begin position="102"/>
        <end position="121"/>
    </location>
</feature>
<comment type="caution">
    <text evidence="2">The sequence shown here is derived from an EMBL/GenBank/DDBJ whole genome shotgun (WGS) entry which is preliminary data.</text>
</comment>
<sequence>MVAGVISIVYYIYINRFRIYKIYKGIIVALLSFIILLKSINKKIYNWAFELFIKRGETDSTNVLKNMWNIIPEDIKTWIIGDGKWMEGKKYYMNTDVGYLRLVWYVGIIGLFIYFYYLFFIYKNLVKDSSKEIKTLIGFIFIFLLVVNIKGYAEPFYLLFCLYILKMRLKLNESKLKNMQK</sequence>